<keyword evidence="6" id="KW-0614">Plasmid</keyword>
<dbReference type="PRINTS" id="PR00455">
    <property type="entry name" value="HTHTETR"/>
</dbReference>
<dbReference type="AlphaFoldDB" id="W8TIT7"/>
<evidence type="ECO:0000256" key="2">
    <source>
        <dbReference type="ARBA" id="ARBA00023125"/>
    </source>
</evidence>
<dbReference type="eggNOG" id="COG1309">
    <property type="taxonomic scope" value="Bacteria"/>
</dbReference>
<dbReference type="Proteomes" id="UP000019591">
    <property type="component" value="Plasmid EAL2_808p"/>
</dbReference>
<dbReference type="EMBL" id="CP007453">
    <property type="protein sequence ID" value="AHM57698.1"/>
    <property type="molecule type" value="Genomic_DNA"/>
</dbReference>
<dbReference type="GO" id="GO:0003677">
    <property type="term" value="F:DNA binding"/>
    <property type="evidence" value="ECO:0007669"/>
    <property type="project" value="UniProtKB-UniRule"/>
</dbReference>
<reference evidence="6 7" key="1">
    <citation type="journal article" date="2014" name="Genome Announc.">
        <title>Complete Genome Sequence of Amino Acid-Utilizing Eubacterium acidaminophilum al-2 (DSM 3953).</title>
        <authorList>
            <person name="Poehlein A."/>
            <person name="Andreesen J.R."/>
            <person name="Daniel R."/>
        </authorList>
    </citation>
    <scope>NUCLEOTIDE SEQUENCE [LARGE SCALE GENOMIC DNA]</scope>
    <source>
        <strain evidence="6 7">DSM 3953</strain>
        <plasmid evidence="7">Plasmid EAL2_808p</plasmid>
    </source>
</reference>
<dbReference type="Gene3D" id="1.10.10.60">
    <property type="entry name" value="Homeodomain-like"/>
    <property type="match status" value="1"/>
</dbReference>
<proteinExistence type="predicted"/>
<evidence type="ECO:0000313" key="6">
    <source>
        <dbReference type="EMBL" id="AHM57698.1"/>
    </source>
</evidence>
<dbReference type="OrthoDB" id="9808476at2"/>
<dbReference type="SUPFAM" id="SSF46689">
    <property type="entry name" value="Homeodomain-like"/>
    <property type="match status" value="1"/>
</dbReference>
<dbReference type="PANTHER" id="PTHR47506">
    <property type="entry name" value="TRANSCRIPTIONAL REGULATORY PROTEIN"/>
    <property type="match status" value="1"/>
</dbReference>
<dbReference type="Gene3D" id="1.10.357.10">
    <property type="entry name" value="Tetracycline Repressor, domain 2"/>
    <property type="match status" value="1"/>
</dbReference>
<evidence type="ECO:0000256" key="3">
    <source>
        <dbReference type="ARBA" id="ARBA00023163"/>
    </source>
</evidence>
<dbReference type="InterPro" id="IPR009057">
    <property type="entry name" value="Homeodomain-like_sf"/>
</dbReference>
<dbReference type="RefSeq" id="WP_025436592.1">
    <property type="nucleotide sequence ID" value="NZ_CP007453.1"/>
</dbReference>
<keyword evidence="7" id="KW-1185">Reference proteome</keyword>
<dbReference type="HOGENOM" id="CLU_069356_12_3_9"/>
<organism evidence="6 7">
    <name type="scientific">Peptoclostridium acidaminophilum DSM 3953</name>
    <dbReference type="NCBI Taxonomy" id="1286171"/>
    <lineage>
        <taxon>Bacteria</taxon>
        <taxon>Bacillati</taxon>
        <taxon>Bacillota</taxon>
        <taxon>Clostridia</taxon>
        <taxon>Peptostreptococcales</taxon>
        <taxon>Peptoclostridiaceae</taxon>
        <taxon>Peptoclostridium</taxon>
    </lineage>
</organism>
<accession>W8TIT7</accession>
<dbReference type="PROSITE" id="PS50977">
    <property type="entry name" value="HTH_TETR_2"/>
    <property type="match status" value="1"/>
</dbReference>
<dbReference type="PANTHER" id="PTHR47506:SF1">
    <property type="entry name" value="HTH-TYPE TRANSCRIPTIONAL REGULATOR YJDC"/>
    <property type="match status" value="1"/>
</dbReference>
<dbReference type="InterPro" id="IPR001647">
    <property type="entry name" value="HTH_TetR"/>
</dbReference>
<protein>
    <recommendedName>
        <fullName evidence="5">HTH tetR-type domain-containing protein</fullName>
    </recommendedName>
</protein>
<gene>
    <name evidence="6" type="ORF">EAL2_808p01930</name>
</gene>
<evidence type="ECO:0000256" key="4">
    <source>
        <dbReference type="PROSITE-ProRule" id="PRU00335"/>
    </source>
</evidence>
<feature type="domain" description="HTH tetR-type" evidence="5">
    <location>
        <begin position="1"/>
        <end position="59"/>
    </location>
</feature>
<evidence type="ECO:0000313" key="7">
    <source>
        <dbReference type="Proteomes" id="UP000019591"/>
    </source>
</evidence>
<dbReference type="Pfam" id="PF00440">
    <property type="entry name" value="TetR_N"/>
    <property type="match status" value="1"/>
</dbReference>
<sequence>MMKNKILIEATMLFAEKGTLFSMNELAQSIGLKAPSLYNYYKSKEELLFDIVASELDHYYEYFNSIVEHSNVPPDRQIKKIFYSIIDYYSDPIKARFWRRFGLLDEKYIDRVRNTLAENDKVIIEKLRLIFEDCVQLKIVQEHINLESTLFQYHMVIQGVISNRVYYDKDNPFYNKVIDLAWEGFWTRLNGHERTK</sequence>
<feature type="DNA-binding region" description="H-T-H motif" evidence="4">
    <location>
        <begin position="22"/>
        <end position="41"/>
    </location>
</feature>
<geneLocation type="plasmid" evidence="6 7">
    <name>EAL2_808p</name>
</geneLocation>
<dbReference type="KEGG" id="eac:EAL2_808p01930"/>
<keyword evidence="1" id="KW-0805">Transcription regulation</keyword>
<keyword evidence="2 4" id="KW-0238">DNA-binding</keyword>
<evidence type="ECO:0000256" key="1">
    <source>
        <dbReference type="ARBA" id="ARBA00023015"/>
    </source>
</evidence>
<evidence type="ECO:0000259" key="5">
    <source>
        <dbReference type="PROSITE" id="PS50977"/>
    </source>
</evidence>
<name>W8TIT7_PEPAC</name>
<keyword evidence="3" id="KW-0804">Transcription</keyword>